<dbReference type="NCBIfam" id="NF006829">
    <property type="entry name" value="PRK09352.1"/>
    <property type="match status" value="1"/>
</dbReference>
<evidence type="ECO:0000259" key="4">
    <source>
        <dbReference type="Pfam" id="PF08545"/>
    </source>
</evidence>
<evidence type="ECO:0000313" key="6">
    <source>
        <dbReference type="Proteomes" id="UP000541033"/>
    </source>
</evidence>
<dbReference type="PANTHER" id="PTHR34069:SF2">
    <property type="entry name" value="BETA-KETOACYL-[ACYL-CARRIER-PROTEIN] SYNTHASE III"/>
    <property type="match status" value="1"/>
</dbReference>
<keyword evidence="2 5" id="KW-0012">Acyltransferase</keyword>
<dbReference type="EMBL" id="JAAMOX010000002">
    <property type="protein sequence ID" value="NIH54110.1"/>
    <property type="molecule type" value="Genomic_DNA"/>
</dbReference>
<dbReference type="RefSeq" id="WP_167150528.1">
    <property type="nucleotide sequence ID" value="NZ_JAAMOX010000002.1"/>
</dbReference>
<evidence type="ECO:0000256" key="1">
    <source>
        <dbReference type="ARBA" id="ARBA00022679"/>
    </source>
</evidence>
<dbReference type="InterPro" id="IPR016039">
    <property type="entry name" value="Thiolase-like"/>
</dbReference>
<proteinExistence type="predicted"/>
<dbReference type="SUPFAM" id="SSF53901">
    <property type="entry name" value="Thiolase-like"/>
    <property type="match status" value="1"/>
</dbReference>
<dbReference type="Gene3D" id="3.40.47.10">
    <property type="match status" value="1"/>
</dbReference>
<dbReference type="GO" id="GO:0033818">
    <property type="term" value="F:beta-ketoacyl-acyl-carrier-protein synthase III activity"/>
    <property type="evidence" value="ECO:0007669"/>
    <property type="project" value="UniProtKB-EC"/>
</dbReference>
<feature type="domain" description="Beta-ketoacyl-[acyl-carrier-protein] synthase III C-terminal" evidence="3">
    <location>
        <begin position="246"/>
        <end position="330"/>
    </location>
</feature>
<keyword evidence="1 5" id="KW-0808">Transferase</keyword>
<dbReference type="EC" id="2.3.1.180" evidence="5"/>
<dbReference type="CDD" id="cd00830">
    <property type="entry name" value="KAS_III"/>
    <property type="match status" value="1"/>
</dbReference>
<evidence type="ECO:0000313" key="5">
    <source>
        <dbReference type="EMBL" id="NIH54110.1"/>
    </source>
</evidence>
<protein>
    <submittedName>
        <fullName evidence="5">3-oxoacyl-[acyl-carrier-protein] synthase-3</fullName>
        <ecNumber evidence="5">2.3.1.180</ecNumber>
    </submittedName>
</protein>
<sequence length="331" mass="35069">MGARIAAVDYLLPEGLVSNETLQELHPDWKVSRISATTGVESRHVAEPGEFASDLATAAAKKLFASHNIASDSIDYLIVCTQTPDFYLPTTACIVHENLGLNDEAGAVDVTLGCSGFVYSLGLAKGLVESNQAQKVLIITVDVLSLLSNQNDKSTVPIFGDGAAATLVEVEPGASKLNGFVYGTDGTGAKDLLVPNGGLRNGGLFSPKSDPTERGLESTGHDLYMDGKEIFNFTLRITEQSVMDILDRAGMDMAEVDYFVFHQANGFILKHLQKKLNIPDEKFVMAIEHCGNTSSSSIPIGIAESGAQPGDSILVLGFGVGFSWAGAVVTL</sequence>
<dbReference type="Pfam" id="PF08545">
    <property type="entry name" value="ACP_syn_III"/>
    <property type="match status" value="1"/>
</dbReference>
<gene>
    <name evidence="5" type="ORF">FHX76_002006</name>
</gene>
<feature type="domain" description="Beta-ketoacyl-[acyl-carrier-protein] synthase III N-terminal" evidence="4">
    <location>
        <begin position="109"/>
        <end position="186"/>
    </location>
</feature>
<evidence type="ECO:0000256" key="2">
    <source>
        <dbReference type="ARBA" id="ARBA00023315"/>
    </source>
</evidence>
<reference evidence="5 6" key="1">
    <citation type="submission" date="2020-02" db="EMBL/GenBank/DDBJ databases">
        <title>Sequencing the genomes of 1000 actinobacteria strains.</title>
        <authorList>
            <person name="Klenk H.-P."/>
        </authorList>
    </citation>
    <scope>NUCLEOTIDE SEQUENCE [LARGE SCALE GENOMIC DNA]</scope>
    <source>
        <strain evidence="5 6">DSM 27960</strain>
    </source>
</reference>
<dbReference type="GO" id="GO:0004315">
    <property type="term" value="F:3-oxoacyl-[acyl-carrier-protein] synthase activity"/>
    <property type="evidence" value="ECO:0007669"/>
    <property type="project" value="InterPro"/>
</dbReference>
<comment type="caution">
    <text evidence="5">The sequence shown here is derived from an EMBL/GenBank/DDBJ whole genome shotgun (WGS) entry which is preliminary data.</text>
</comment>
<keyword evidence="6" id="KW-1185">Reference proteome</keyword>
<dbReference type="Pfam" id="PF08541">
    <property type="entry name" value="ACP_syn_III_C"/>
    <property type="match status" value="1"/>
</dbReference>
<accession>A0A7X5R2C9</accession>
<dbReference type="GO" id="GO:0044550">
    <property type="term" value="P:secondary metabolite biosynthetic process"/>
    <property type="evidence" value="ECO:0007669"/>
    <property type="project" value="TreeGrafter"/>
</dbReference>
<dbReference type="InterPro" id="IPR013751">
    <property type="entry name" value="ACP_syn_III_N"/>
</dbReference>
<name>A0A7X5R2C9_9MICO</name>
<dbReference type="AlphaFoldDB" id="A0A7X5R2C9"/>
<evidence type="ECO:0000259" key="3">
    <source>
        <dbReference type="Pfam" id="PF08541"/>
    </source>
</evidence>
<dbReference type="GO" id="GO:0006633">
    <property type="term" value="P:fatty acid biosynthetic process"/>
    <property type="evidence" value="ECO:0007669"/>
    <property type="project" value="InterPro"/>
</dbReference>
<dbReference type="Proteomes" id="UP000541033">
    <property type="component" value="Unassembled WGS sequence"/>
</dbReference>
<dbReference type="InterPro" id="IPR013747">
    <property type="entry name" value="ACP_syn_III_C"/>
</dbReference>
<organism evidence="5 6">
    <name type="scientific">Lysinibacter cavernae</name>
    <dbReference type="NCBI Taxonomy" id="1640652"/>
    <lineage>
        <taxon>Bacteria</taxon>
        <taxon>Bacillati</taxon>
        <taxon>Actinomycetota</taxon>
        <taxon>Actinomycetes</taxon>
        <taxon>Micrococcales</taxon>
        <taxon>Microbacteriaceae</taxon>
        <taxon>Lysinibacter</taxon>
    </lineage>
</organism>
<dbReference type="PANTHER" id="PTHR34069">
    <property type="entry name" value="3-OXOACYL-[ACYL-CARRIER-PROTEIN] SYNTHASE 3"/>
    <property type="match status" value="1"/>
</dbReference>